<gene>
    <name evidence="1" type="ordered locus">UMN179_01078</name>
</gene>
<accession>F4H8U9</accession>
<evidence type="ECO:0000313" key="2">
    <source>
        <dbReference type="Proteomes" id="UP000006908"/>
    </source>
</evidence>
<sequence length="62" mass="7148">MIGEEGNIFVFEFKMKRAGDAQSALKQIREKRYADKYRAEAKQLFEVGVSFDGENREVVFAV</sequence>
<organism evidence="1 2">
    <name type="scientific">Gallibacterium anatis (strain UMN179)</name>
    <name type="common">Pasteurella anatis</name>
    <dbReference type="NCBI Taxonomy" id="1005058"/>
    <lineage>
        <taxon>Bacteria</taxon>
        <taxon>Pseudomonadati</taxon>
        <taxon>Pseudomonadota</taxon>
        <taxon>Gammaproteobacteria</taxon>
        <taxon>Pasteurellales</taxon>
        <taxon>Pasteurellaceae</taxon>
        <taxon>Gallibacterium</taxon>
    </lineage>
</organism>
<dbReference type="STRING" id="1005058.UMN179_01078"/>
<dbReference type="AlphaFoldDB" id="F4H8U9"/>
<reference evidence="1 2" key="1">
    <citation type="journal article" date="2011" name="J. Bacteriol.">
        <title>Complete genome sequence of Gallibacterium anatis strain UMN179, isolated from a laying hen with peritonitis.</title>
        <authorList>
            <person name="Johnson T.J."/>
            <person name="Fernandez-Alarcon C."/>
            <person name="Bojesen A.M."/>
            <person name="Nolan L.K."/>
            <person name="Trampel D.W."/>
            <person name="Seemann T."/>
        </authorList>
    </citation>
    <scope>NUCLEOTIDE SEQUENCE [LARGE SCALE GENOMIC DNA]</scope>
    <source>
        <strain evidence="1 2">UMN179</strain>
    </source>
</reference>
<dbReference type="HOGENOM" id="CLU_2897713_0_0_6"/>
<protein>
    <recommendedName>
        <fullName evidence="3">PD-(D/E)XK nuclease superfamily protein</fullName>
    </recommendedName>
</protein>
<dbReference type="EMBL" id="CP002667">
    <property type="protein sequence ID" value="AEC17105.1"/>
    <property type="molecule type" value="Genomic_DNA"/>
</dbReference>
<evidence type="ECO:0008006" key="3">
    <source>
        <dbReference type="Google" id="ProtNLM"/>
    </source>
</evidence>
<dbReference type="InterPro" id="IPR012547">
    <property type="entry name" value="PDDEXK_9"/>
</dbReference>
<dbReference type="Pfam" id="PF08011">
    <property type="entry name" value="PDDEXK_9"/>
    <property type="match status" value="1"/>
</dbReference>
<proteinExistence type="predicted"/>
<evidence type="ECO:0000313" key="1">
    <source>
        <dbReference type="EMBL" id="AEC17105.1"/>
    </source>
</evidence>
<dbReference type="KEGG" id="gan:UMN179_01078"/>
<name>F4H8U9_GALAU</name>
<dbReference type="Proteomes" id="UP000006908">
    <property type="component" value="Chromosome"/>
</dbReference>